<feature type="transmembrane region" description="Helical" evidence="1">
    <location>
        <begin position="54"/>
        <end position="73"/>
    </location>
</feature>
<dbReference type="InterPro" id="IPR043128">
    <property type="entry name" value="Rev_trsase/Diguanyl_cyclase"/>
</dbReference>
<evidence type="ECO:0000313" key="4">
    <source>
        <dbReference type="EMBL" id="MCI4682592.1"/>
    </source>
</evidence>
<dbReference type="SUPFAM" id="SSF141868">
    <property type="entry name" value="EAL domain-like"/>
    <property type="match status" value="1"/>
</dbReference>
<dbReference type="SMART" id="SM00267">
    <property type="entry name" value="GGDEF"/>
    <property type="match status" value="1"/>
</dbReference>
<protein>
    <submittedName>
        <fullName evidence="4">Bifunctional diguanylate cyclase/phosphodiesterase</fullName>
    </submittedName>
</protein>
<dbReference type="InterPro" id="IPR050706">
    <property type="entry name" value="Cyclic-di-GMP_PDE-like"/>
</dbReference>
<dbReference type="InterPro" id="IPR035919">
    <property type="entry name" value="EAL_sf"/>
</dbReference>
<comment type="caution">
    <text evidence="4">The sequence shown here is derived from an EMBL/GenBank/DDBJ whole genome shotgun (WGS) entry which is preliminary data.</text>
</comment>
<dbReference type="SMART" id="SM00052">
    <property type="entry name" value="EAL"/>
    <property type="match status" value="1"/>
</dbReference>
<dbReference type="PANTHER" id="PTHR33121">
    <property type="entry name" value="CYCLIC DI-GMP PHOSPHODIESTERASE PDEF"/>
    <property type="match status" value="1"/>
</dbReference>
<evidence type="ECO:0000313" key="5">
    <source>
        <dbReference type="Proteomes" id="UP001139104"/>
    </source>
</evidence>
<reference evidence="4" key="1">
    <citation type="journal article" date="2022" name="ISME J.">
        <title>Identification of active gaseous-alkane degraders at natural gas seeps.</title>
        <authorList>
            <person name="Farhan Ul Haque M."/>
            <person name="Hernandez M."/>
            <person name="Crombie A.T."/>
            <person name="Murrell J.C."/>
        </authorList>
    </citation>
    <scope>NUCLEOTIDE SEQUENCE</scope>
    <source>
        <strain evidence="4">PC2</strain>
    </source>
</reference>
<dbReference type="PANTHER" id="PTHR33121:SF71">
    <property type="entry name" value="OXYGEN SENSOR PROTEIN DOSP"/>
    <property type="match status" value="1"/>
</dbReference>
<evidence type="ECO:0000256" key="1">
    <source>
        <dbReference type="SAM" id="Phobius"/>
    </source>
</evidence>
<feature type="domain" description="GGDEF" evidence="3">
    <location>
        <begin position="164"/>
        <end position="299"/>
    </location>
</feature>
<dbReference type="Proteomes" id="UP001139104">
    <property type="component" value="Unassembled WGS sequence"/>
</dbReference>
<organism evidence="4 5">
    <name type="scientific">Candidatus Rhodoblastus alkanivorans</name>
    <dbReference type="NCBI Taxonomy" id="2954117"/>
    <lineage>
        <taxon>Bacteria</taxon>
        <taxon>Pseudomonadati</taxon>
        <taxon>Pseudomonadota</taxon>
        <taxon>Alphaproteobacteria</taxon>
        <taxon>Hyphomicrobiales</taxon>
        <taxon>Rhodoblastaceae</taxon>
        <taxon>Rhodoblastus</taxon>
    </lineage>
</organism>
<dbReference type="InterPro" id="IPR000160">
    <property type="entry name" value="GGDEF_dom"/>
</dbReference>
<keyword evidence="1" id="KW-1133">Transmembrane helix</keyword>
<gene>
    <name evidence="4" type="ORF">K2U94_07420</name>
</gene>
<keyword evidence="1" id="KW-0812">Transmembrane</keyword>
<evidence type="ECO:0000259" key="2">
    <source>
        <dbReference type="PROSITE" id="PS50883"/>
    </source>
</evidence>
<dbReference type="CDD" id="cd01948">
    <property type="entry name" value="EAL"/>
    <property type="match status" value="1"/>
</dbReference>
<dbReference type="Gene3D" id="3.20.20.450">
    <property type="entry name" value="EAL domain"/>
    <property type="match status" value="1"/>
</dbReference>
<proteinExistence type="predicted"/>
<dbReference type="NCBIfam" id="TIGR00254">
    <property type="entry name" value="GGDEF"/>
    <property type="match status" value="1"/>
</dbReference>
<dbReference type="InterPro" id="IPR029787">
    <property type="entry name" value="Nucleotide_cyclase"/>
</dbReference>
<dbReference type="EMBL" id="JAIVFP010000001">
    <property type="protein sequence ID" value="MCI4682592.1"/>
    <property type="molecule type" value="Genomic_DNA"/>
</dbReference>
<dbReference type="InterPro" id="IPR001633">
    <property type="entry name" value="EAL_dom"/>
</dbReference>
<dbReference type="PROSITE" id="PS50883">
    <property type="entry name" value="EAL"/>
    <property type="match status" value="1"/>
</dbReference>
<sequence>MRRIERIFFGVGFVWAMASWPLAEALDGLRLLLTVVSVAGLLVMANTTCFAPRVFRASVIGFGLGIGLAIPAIKTIPWYVLAGATTAFLIVVTGVGAGTARQLIHMLRMQVERDEAIECQKRTIAALDSARRAATSLAETDNLTGLPNRFLFMTKLDALIASEEPFSLTLLDIDLFKNINDGLGHNIGDEALKAVGGVLATCEEQHGFAARLGGDEFAVIAIRNRGEKSGTDCVAWVNERIGDLRTSNLKIPSISITGGSTYFPQDANNRSDLLAAADMAQREAKKTRRGGNLDYSANLTDTFRRETRIAQALNEAIAARSLSICFQPKINLQAGRVEGAEALSRFPESLAGYSLDEIFEVAEKRGLGTILDELVLDAYREALVALRDEFSISLPTSVNLSGAILKAPERLFAKLNMLIAEGLSPALIRIEITENAVYGRGQIGVIKLLDDIVKLGFSLALDDFGTGGGTLLHLVNLPISEIKIDRSFVSGMLTDRNKNAIISGLIVTGQGMGVDIVAEGVETEKEANRLRSMGARFAQGFLWSKPLPLSRFADFVRLFGPGVGNNPAIRPEAASARRPELRFAGRA</sequence>
<dbReference type="RefSeq" id="WP_243066593.1">
    <property type="nucleotide sequence ID" value="NZ_JAIVFK010000004.1"/>
</dbReference>
<accession>A0ABS9Z5X6</accession>
<feature type="transmembrane region" description="Helical" evidence="1">
    <location>
        <begin position="7"/>
        <end position="23"/>
    </location>
</feature>
<feature type="domain" description="EAL" evidence="2">
    <location>
        <begin position="306"/>
        <end position="560"/>
    </location>
</feature>
<dbReference type="Pfam" id="PF00563">
    <property type="entry name" value="EAL"/>
    <property type="match status" value="1"/>
</dbReference>
<dbReference type="PROSITE" id="PS50887">
    <property type="entry name" value="GGDEF"/>
    <property type="match status" value="1"/>
</dbReference>
<feature type="transmembrane region" description="Helical" evidence="1">
    <location>
        <begin position="79"/>
        <end position="100"/>
    </location>
</feature>
<dbReference type="CDD" id="cd01949">
    <property type="entry name" value="GGDEF"/>
    <property type="match status" value="1"/>
</dbReference>
<dbReference type="Pfam" id="PF00990">
    <property type="entry name" value="GGDEF"/>
    <property type="match status" value="1"/>
</dbReference>
<name>A0ABS9Z5X6_9HYPH</name>
<keyword evidence="1" id="KW-0472">Membrane</keyword>
<evidence type="ECO:0000259" key="3">
    <source>
        <dbReference type="PROSITE" id="PS50887"/>
    </source>
</evidence>
<dbReference type="SUPFAM" id="SSF55073">
    <property type="entry name" value="Nucleotide cyclase"/>
    <property type="match status" value="1"/>
</dbReference>
<dbReference type="Gene3D" id="3.30.70.270">
    <property type="match status" value="1"/>
</dbReference>
<keyword evidence="5" id="KW-1185">Reference proteome</keyword>